<feature type="non-terminal residue" evidence="3">
    <location>
        <position position="1"/>
    </location>
</feature>
<feature type="region of interest" description="Disordered" evidence="1">
    <location>
        <begin position="108"/>
        <end position="165"/>
    </location>
</feature>
<feature type="domain" description="Ribosome biogenesis protein BMS1/TSR1 C-terminal" evidence="2">
    <location>
        <begin position="147"/>
        <end position="445"/>
    </location>
</feature>
<evidence type="ECO:0000256" key="1">
    <source>
        <dbReference type="SAM" id="MobiDB-lite"/>
    </source>
</evidence>
<dbReference type="Proteomes" id="UP000678393">
    <property type="component" value="Unassembled WGS sequence"/>
</dbReference>
<dbReference type="InterPro" id="IPR039761">
    <property type="entry name" value="Bms1/Tsr1"/>
</dbReference>
<dbReference type="GO" id="GO:0000479">
    <property type="term" value="P:endonucleolytic cleavage of tricistronic rRNA transcript (SSU-rRNA, 5.8S rRNA, LSU-rRNA)"/>
    <property type="evidence" value="ECO:0007669"/>
    <property type="project" value="TreeGrafter"/>
</dbReference>
<comment type="caution">
    <text evidence="3">The sequence shown here is derived from an EMBL/GenBank/DDBJ whole genome shotgun (WGS) entry which is preliminary data.</text>
</comment>
<dbReference type="GO" id="GO:0034511">
    <property type="term" value="F:U3 snoRNA binding"/>
    <property type="evidence" value="ECO:0007669"/>
    <property type="project" value="TreeGrafter"/>
</dbReference>
<dbReference type="GO" id="GO:0003924">
    <property type="term" value="F:GTPase activity"/>
    <property type="evidence" value="ECO:0007669"/>
    <property type="project" value="TreeGrafter"/>
</dbReference>
<dbReference type="EMBL" id="CAJHNH020001336">
    <property type="protein sequence ID" value="CAG5122657.1"/>
    <property type="molecule type" value="Genomic_DNA"/>
</dbReference>
<dbReference type="Pfam" id="PF04950">
    <property type="entry name" value="RIBIOP_C"/>
    <property type="match status" value="1"/>
</dbReference>
<dbReference type="PANTHER" id="PTHR12858:SF2">
    <property type="entry name" value="RIBOSOME BIOGENESIS PROTEIN BMS1 HOMOLOG"/>
    <property type="match status" value="1"/>
</dbReference>
<feature type="compositionally biased region" description="Basic and acidic residues" evidence="1">
    <location>
        <begin position="34"/>
        <end position="45"/>
    </location>
</feature>
<name>A0A8S3YZM4_9EUPU</name>
<dbReference type="PANTHER" id="PTHR12858">
    <property type="entry name" value="RIBOSOME BIOGENESIS PROTEIN"/>
    <property type="match status" value="1"/>
</dbReference>
<evidence type="ECO:0000313" key="4">
    <source>
        <dbReference type="Proteomes" id="UP000678393"/>
    </source>
</evidence>
<accession>A0A8S3YZM4</accession>
<dbReference type="GO" id="GO:0030686">
    <property type="term" value="C:90S preribosome"/>
    <property type="evidence" value="ECO:0007669"/>
    <property type="project" value="TreeGrafter"/>
</dbReference>
<dbReference type="InterPro" id="IPR007034">
    <property type="entry name" value="BMS1_TSR1_C"/>
</dbReference>
<sequence>LLRWKHNMYEKAAMKHSKRKNYSKMVYGDFSWSQERESHGPRKESLMVPGKRVSWSQERESHGPRKESLMVPGKRLKEEILDAFVTGKWDAETDAKARLQEDDALFGDFEDLQTGETFESENGKVSDDSESDKDDEAKEKDSKEEGENDEERKKTKAEMSAQEKRLAKKRKVKEMFDKDYDMKGDNEYYDNWKAETDEQAKLNRAEFEELPEEQRVQYEGFRPGMYVRIEFEQMPCELVENFNPTYPIIIGGTADIEEKLGYVNVRIKKHRWYKKILKTRNPLIISLGWRRFQTIPYYYKLEDNMRKRMLKYTPEHIHCQATFWGPVTPQGTGFLAVESVADKTLNFRIAATGVVLELDQSSEVEKKLKLVGTPLKVFKKSAFIQNMFSTALEVAKFQGAKIQTVSGLRGQVKKALHTPVGAFRATFEDKIRMNDIVFLKAWVKLEIPKFIMPVTSLLLSHESKQAWLGMRTIGQLRYERSLPVPQKADSLYKPIVRPEREIKPLVIPRELKKRLPFKDTPKDFIKHEEPKRVAVVLEPAEAKIANFMKRVKAVYKDKAITNHRAMRQRVQQYQKKKAAEEAIRQEKLKLAKKGLHKILGEMKLKKDGKKGGQKDRH</sequence>
<protein>
    <recommendedName>
        <fullName evidence="2">Ribosome biogenesis protein BMS1/TSR1 C-terminal domain-containing protein</fullName>
    </recommendedName>
</protein>
<dbReference type="SMART" id="SM01362">
    <property type="entry name" value="DUF663"/>
    <property type="match status" value="1"/>
</dbReference>
<evidence type="ECO:0000259" key="2">
    <source>
        <dbReference type="SMART" id="SM01362"/>
    </source>
</evidence>
<dbReference type="OrthoDB" id="10260897at2759"/>
<feature type="compositionally biased region" description="Basic and acidic residues" evidence="1">
    <location>
        <begin position="57"/>
        <end position="68"/>
    </location>
</feature>
<dbReference type="GO" id="GO:0000462">
    <property type="term" value="P:maturation of SSU-rRNA from tricistronic rRNA transcript (SSU-rRNA, 5.8S rRNA, LSU-rRNA)"/>
    <property type="evidence" value="ECO:0007669"/>
    <property type="project" value="TreeGrafter"/>
</dbReference>
<feature type="region of interest" description="Disordered" evidence="1">
    <location>
        <begin position="33"/>
        <end position="71"/>
    </location>
</feature>
<feature type="compositionally biased region" description="Basic and acidic residues" evidence="1">
    <location>
        <begin position="135"/>
        <end position="165"/>
    </location>
</feature>
<reference evidence="3" key="1">
    <citation type="submission" date="2021-04" db="EMBL/GenBank/DDBJ databases">
        <authorList>
            <consortium name="Molecular Ecology Group"/>
        </authorList>
    </citation>
    <scope>NUCLEOTIDE SEQUENCE</scope>
</reference>
<keyword evidence="4" id="KW-1185">Reference proteome</keyword>
<organism evidence="3 4">
    <name type="scientific">Candidula unifasciata</name>
    <dbReference type="NCBI Taxonomy" id="100452"/>
    <lineage>
        <taxon>Eukaryota</taxon>
        <taxon>Metazoa</taxon>
        <taxon>Spiralia</taxon>
        <taxon>Lophotrochozoa</taxon>
        <taxon>Mollusca</taxon>
        <taxon>Gastropoda</taxon>
        <taxon>Heterobranchia</taxon>
        <taxon>Euthyneura</taxon>
        <taxon>Panpulmonata</taxon>
        <taxon>Eupulmonata</taxon>
        <taxon>Stylommatophora</taxon>
        <taxon>Helicina</taxon>
        <taxon>Helicoidea</taxon>
        <taxon>Geomitridae</taxon>
        <taxon>Candidula</taxon>
    </lineage>
</organism>
<gene>
    <name evidence="3" type="ORF">CUNI_LOCUS8215</name>
</gene>
<dbReference type="AlphaFoldDB" id="A0A8S3YZM4"/>
<evidence type="ECO:0000313" key="3">
    <source>
        <dbReference type="EMBL" id="CAG5122657.1"/>
    </source>
</evidence>
<dbReference type="GO" id="GO:0005525">
    <property type="term" value="F:GTP binding"/>
    <property type="evidence" value="ECO:0007669"/>
    <property type="project" value="TreeGrafter"/>
</dbReference>
<proteinExistence type="predicted"/>